<name>A0A6M0JSW4_9GAMM</name>
<evidence type="ECO:0000313" key="3">
    <source>
        <dbReference type="Proteomes" id="UP000483379"/>
    </source>
</evidence>
<dbReference type="RefSeq" id="WP_164450604.1">
    <property type="nucleotide sequence ID" value="NZ_JAAIJQ010000003.1"/>
</dbReference>
<dbReference type="EMBL" id="JAAIJQ010000003">
    <property type="protein sequence ID" value="NEV60592.1"/>
    <property type="molecule type" value="Genomic_DNA"/>
</dbReference>
<gene>
    <name evidence="2" type="ORF">G3446_01570</name>
</gene>
<feature type="region of interest" description="Disordered" evidence="1">
    <location>
        <begin position="1"/>
        <end position="29"/>
    </location>
</feature>
<evidence type="ECO:0000256" key="1">
    <source>
        <dbReference type="SAM" id="MobiDB-lite"/>
    </source>
</evidence>
<protein>
    <submittedName>
        <fullName evidence="2">Uncharacterized protein</fullName>
    </submittedName>
</protein>
<reference evidence="2 3" key="1">
    <citation type="submission" date="2020-02" db="EMBL/GenBank/DDBJ databases">
        <title>Genome sequences of Thiorhodococcus mannitoliphagus and Thiorhodococcus minor, purple sulfur photosynthetic bacteria in the gammaproteobacterial family, Chromatiaceae.</title>
        <authorList>
            <person name="Aviles F.A."/>
            <person name="Meyer T.E."/>
            <person name="Kyndt J.A."/>
        </authorList>
    </citation>
    <scope>NUCLEOTIDE SEQUENCE [LARGE SCALE GENOMIC DNA]</scope>
    <source>
        <strain evidence="2 3">DSM 11518</strain>
    </source>
</reference>
<evidence type="ECO:0000313" key="2">
    <source>
        <dbReference type="EMBL" id="NEV60592.1"/>
    </source>
</evidence>
<keyword evidence="3" id="KW-1185">Reference proteome</keyword>
<accession>A0A6M0JSW4</accession>
<dbReference type="Proteomes" id="UP000483379">
    <property type="component" value="Unassembled WGS sequence"/>
</dbReference>
<dbReference type="AlphaFoldDB" id="A0A6M0JSW4"/>
<sequence>MSKLRNPVARSPLLRKGGPHERSASSIRAGYRKTIEAGIDAFQGLDPGEIRNDKRRKHK</sequence>
<organism evidence="2 3">
    <name type="scientific">Thiorhodococcus minor</name>
    <dbReference type="NCBI Taxonomy" id="57489"/>
    <lineage>
        <taxon>Bacteria</taxon>
        <taxon>Pseudomonadati</taxon>
        <taxon>Pseudomonadota</taxon>
        <taxon>Gammaproteobacteria</taxon>
        <taxon>Chromatiales</taxon>
        <taxon>Chromatiaceae</taxon>
        <taxon>Thiorhodococcus</taxon>
    </lineage>
</organism>
<proteinExistence type="predicted"/>
<comment type="caution">
    <text evidence="2">The sequence shown here is derived from an EMBL/GenBank/DDBJ whole genome shotgun (WGS) entry which is preliminary data.</text>
</comment>